<organism evidence="3 4">
    <name type="scientific">Pseudolactococcus paracarnosus</name>
    <dbReference type="NCBI Taxonomy" id="2749962"/>
    <lineage>
        <taxon>Bacteria</taxon>
        <taxon>Bacillati</taxon>
        <taxon>Bacillota</taxon>
        <taxon>Bacilli</taxon>
        <taxon>Lactobacillales</taxon>
        <taxon>Streptococcaceae</taxon>
        <taxon>Pseudolactococcus</taxon>
    </lineage>
</organism>
<dbReference type="GO" id="GO:0019005">
    <property type="term" value="C:SCF ubiquitin ligase complex"/>
    <property type="evidence" value="ECO:0007669"/>
    <property type="project" value="TreeGrafter"/>
</dbReference>
<evidence type="ECO:0000313" key="4">
    <source>
        <dbReference type="Proteomes" id="UP000516280"/>
    </source>
</evidence>
<feature type="compositionally biased region" description="Basic and acidic residues" evidence="1">
    <location>
        <begin position="74"/>
        <end position="108"/>
    </location>
</feature>
<gene>
    <name evidence="3" type="ORF">BHS01_01770</name>
</gene>
<dbReference type="GO" id="GO:0031146">
    <property type="term" value="P:SCF-dependent proteasomal ubiquitin-dependent protein catabolic process"/>
    <property type="evidence" value="ECO:0007669"/>
    <property type="project" value="TreeGrafter"/>
</dbReference>
<accession>A0A7L4WCV2</accession>
<evidence type="ECO:0000256" key="1">
    <source>
        <dbReference type="SAM" id="MobiDB-lite"/>
    </source>
</evidence>
<dbReference type="Pfam" id="PF03382">
    <property type="entry name" value="DUF285"/>
    <property type="match status" value="12"/>
</dbReference>
<dbReference type="Gene3D" id="3.80.10.10">
    <property type="entry name" value="Ribonuclease Inhibitor"/>
    <property type="match status" value="12"/>
</dbReference>
<dbReference type="KEGG" id="lpaa:BHS01_01770"/>
<protein>
    <recommendedName>
        <fullName evidence="5">BspA family leucine-rich repeat surface protein</fullName>
    </recommendedName>
</protein>
<dbReference type="InterPro" id="IPR006553">
    <property type="entry name" value="Leu-rich_rpt_Cys-con_subtyp"/>
</dbReference>
<dbReference type="InterPro" id="IPR011889">
    <property type="entry name" value="Liste_lipo_26"/>
</dbReference>
<evidence type="ECO:0008006" key="5">
    <source>
        <dbReference type="Google" id="ProtNLM"/>
    </source>
</evidence>
<dbReference type="PANTHER" id="PTHR13318">
    <property type="entry name" value="PARTNER OF PAIRED, ISOFORM B-RELATED"/>
    <property type="match status" value="1"/>
</dbReference>
<feature type="compositionally biased region" description="Basic and acidic residues" evidence="1">
    <location>
        <begin position="43"/>
        <end position="65"/>
    </location>
</feature>
<feature type="signal peptide" evidence="2">
    <location>
        <begin position="1"/>
        <end position="25"/>
    </location>
</feature>
<dbReference type="SUPFAM" id="SSF52047">
    <property type="entry name" value="RNI-like"/>
    <property type="match status" value="1"/>
</dbReference>
<dbReference type="SMART" id="SM00367">
    <property type="entry name" value="LRR_CC"/>
    <property type="match status" value="7"/>
</dbReference>
<feature type="chain" id="PRO_5029892435" description="BspA family leucine-rich repeat surface protein" evidence="2">
    <location>
        <begin position="26"/>
        <end position="3249"/>
    </location>
</feature>
<sequence>MKKNKLFTLFSLTLLSMGTPLTSIAQVVAITQDTPAITTASNEETKSTQDKETKPVPTDEDKTDKDETESVTTEQDKTNQKKSEKQETEPEATETPKKETSTPSDKKARAGNTENLKNDGLTWGNASWSFDANTGSLTINSGTLGQVGSAPWKRTDERKIDAKKIKRISLTGATKAPEKSEDLFRELSNLTEIEGLTNLDTSDVTTMLNMFRDCSSLVTLDLSNFTAEKVTDIRDMFRDCTSLLTVDLSKFNTKNVADMRGTFRGCTSLKSLDLSTFDTSESGITTLDKLFENVPLVSLTLGDNFKFVNKNSSLSKPKSLFSTSELQREGKYLTGNWIKKDNQSAAYDTDKFMENYGKGDLKAGTYVAETKSLLWGDASWSFDANTGILTINSGTLAQVDSAPWKRTDERKIDAEKIKKISFTGTTKAPKNSEELFRALKNLTEIEGLTNLDTSGVTSMLNMFCDATSLTALDLSKFNTKNVLDMRGVFSGCTSLKSLDLSSFDTSGIDTPRFGKTLDKLFENVPLVSLTLGDNFKFVNKNSSLSKPKSLFSTSELLQDGRYLTGNWIKKDNQSAAYDTDKFMENYGKGDLKAGTYVAETKALTWGDAPWTFDADTGILTINSGTLDKPENAPWKLTGNRKIDAEKIKKIVFTGTTKAPVNATDLFRKLTSLTEFENLTYLDTSDVTSMLNMFCDATSLTALDLSKFNTKNVSDMRGVFSGCKSLKSLDLSSFNTSAVKKMNQLFENVPLVSLTLGDAFRFVGDDSKLPVPAALNAGDKLTGKWIKKNRGSYPQSPGGFMKYYGKNELTAGTYVAEIEAPLLWGDAPWTFDKNTGTLTIESGRLVKSDTSPWKRDDDKKIDGTKIKKIIFTGPVLAPEDSTELFRRLTSLTEFENLTYLDTSEVTNMDKMFYDCYDLKQLDLSNFNTSNVTSIVDMFFYCVSLKSLDLSKFDTKKMTDMTGLFKTCTGLKTLDLSSFNTLSKPKMTDMFNDTVLSSLTLGNEFRFIKDDSHLSNPAALTPGDLKREGNYLTGNWIKKDNQSAPYDTQKFMTNYGKGDLKAGTYVAETKALLWGDAPYAFDSDTGVLTISQGTLDKTENAPWKLTDNRKIDAEKIKKIVFTGTTKAPVNATDLFRKLTSLTEFENLTYLDTSDVTSMLNMFCDATSLSTLDLSKFNTKNVLDMRGVFSGCTSLKSLDLSSFDTSGIDTPRFGKTLDKLFENVPLVSLTLGDNFRFVNKNSSLSKPKSLLSTSDLQREGKYLTGNWIKKDNQSAAYDTDKFMENYGKGDLKAGTYVAETKALTWGDAPWAFDSDTGILTINSGTLDKPENAPWKLTDNRKVDAKKIKKINFTGVTKAPVNSKELFKALKTLTEIEGLTNLDTSDVTNMDEMFFDCYDLKKLDLSNFNTSKVTSIVDMFFYCVNLESLDLSKFDTKKMTDMTGLFKECQKLKTLDLSGFNTLSKPKMTDMFYNTVLSSLTLGDEFRFIGDDSKLPKPTALNAGDKLTGKWIKTNRGSYPQSPGGFMREYGKNELTAGTYVAEIEAPLLWGDAPWTFDKNTGTLTIESGRLFKSDTSPWKRDDDKKIDGTKIKKIILTGPVLAPEDAKDLFKQLTSLTQIKGLTNLDTSEVTSMLDMFLDCTSLTSLDLSKFNTKIVKDMRGIFRGCTSLKSLDLSSFDTSAVTQMNKLFENVPLISLTLGDNFKFINTDISLSKPRSLLSKSELQREGKYLTGNWIKKDNQSAAYDTQKFMDNYGKGDLKAGTYVAEINPMLWGDAPYTFDIDTGVLIISPGSLDKTENAPWKLTDNRKIDADKIKKISFTGVTKAPEDSQELFKSLSSLAEIVGLTNLDTSNITTMLNMFRDCSSLVTLDLSNFNTEKVTDTRDMFRNCTSLTTLDLSKFNTKKVIDMRGMFRDCTSFKSLDLSTFDTSAVTEMNKLFENVPLVSLTLGESFTFVKTDSKLSKPQSLFSTSDLQREGKYLTGNWIKKDNQSAAYDTEKFMTNYGKGDLKAGTYVAEIMSLTWGDAPWDFDSNTGILTINSGTLDKPENAPWKLTGNRKVDADKIKKINFTGATKAPTNCSELFKALNNLTEFENLTYLDTSEVINMDEMFYDCYNLKQLDLSNFNTSKVTSIIKMFFFCTSLESLDLSKFNTKNMTDMTELFQSCKKLKTLDLSGFDTENVKKMAGMFNDTILSSLTLGDAFRFVGENSANLPKPTARNAGEELTGKWIKENRGSYPQSPAGFMQKYGTKDLTAGTYVAEIKAPRLWGDAPWTFDKNTGTLTIESGRLTKSNESPWKRTDDDKIDGTKIKKIIFTGPVLAPEDSTELFRKLTSLTEFENLTYLDTSDVTNMTGMFYDCYHLKQLDLSSFNTEKVTRMVDMFFYCSSLESLDLSNFETSRVTDMSGLVKACQKLKTLDLSRFSTLYEPKMKDMFKDTALSSLTLGNYFRFVGGTDVNLSQSQSQALREGIYLTGRWFKKGRPSFTYTVDDFTTNYGKDNLRAGTYIAETKPLLWGEAPYTFDTDTGVLTVNPGNLDVTEYSPWKRDDTAKINKDQIKKIIFTGKTKAPKSSSDLFAYLTSLKEIVGLDKLDTSDVVGTNSMFKGCTMLESLDLSNWDTSNLVVYGAMFENCISLKKLDISSFIIPPRDTWGLSTMRIFTNCDSLASLTLGDRFLLHKGMDLPDPKALNSWERSTGNWIRKDGNSGAYSTKDFVANYGENNLTAGTYIAEVNPNKWGDAIWTFDPDTGILTVNSGTLEAGSTTSPWKRTDGQNIDANSVKQIIFTGKTQAPENSDALFSDLSNLTEIVNLTNLDTSKATRISRMFIGCKSLKTLDLSQYDTSQVTNMDGMFQDCISLTKLDLSSFDTGKVTTMQKLFKNTPLASLTLGVKFTSMGTDADLPIPTALNEGDQLTGNWVRENGKSKAYSPKNFMANYGKGDLQAGTYVGELISSGAILETNISFSTDSGKTGATTAVIGDQLQAKLTVKHTADSPEDSTSIAVKLSTISLLTDAWALSPTVTVTTFDQTGKQTASNEQTIKNDALNLPVLPYGSYFEITLTGTAWEKAYAIPSGNCNYTLSYKNQAGDQKVEKSNNFVINSGALGLKSVPNISFKDNILPTKSNQIIDRKDADYAISVTDYRGTRLPDGETAKPDRVNWEITATASPFKDAAGKEIKLSTMAVSFTKAIGQTTELGADATLVTSHDVTGETAKQNNLTKLSWAKELGFKAISHNRSGLNTTKYTADVEFDLRTAP</sequence>
<dbReference type="RefSeq" id="WP_188347924.1">
    <property type="nucleotide sequence ID" value="NZ_CP017195.1"/>
</dbReference>
<keyword evidence="2" id="KW-0732">Signal</keyword>
<feature type="region of interest" description="Disordered" evidence="1">
    <location>
        <begin position="37"/>
        <end position="123"/>
    </location>
</feature>
<dbReference type="SUPFAM" id="SSF52058">
    <property type="entry name" value="L domain-like"/>
    <property type="match status" value="2"/>
</dbReference>
<proteinExistence type="predicted"/>
<dbReference type="NCBIfam" id="TIGR02167">
    <property type="entry name" value="Liste_lipo_26"/>
    <property type="match status" value="29"/>
</dbReference>
<dbReference type="EMBL" id="CP017195">
    <property type="protein sequence ID" value="QDJ27371.1"/>
    <property type="molecule type" value="Genomic_DNA"/>
</dbReference>
<dbReference type="InterPro" id="IPR005046">
    <property type="entry name" value="DUF285"/>
</dbReference>
<evidence type="ECO:0000313" key="3">
    <source>
        <dbReference type="EMBL" id="QDJ27371.1"/>
    </source>
</evidence>
<evidence type="ECO:0000256" key="2">
    <source>
        <dbReference type="SAM" id="SignalP"/>
    </source>
</evidence>
<dbReference type="InterPro" id="IPR032675">
    <property type="entry name" value="LRR_dom_sf"/>
</dbReference>
<name>A0A7L4WCV2_9LACT</name>
<dbReference type="Proteomes" id="UP000516280">
    <property type="component" value="Chromosome"/>
</dbReference>
<reference evidence="3 4" key="1">
    <citation type="submission" date="2016-09" db="EMBL/GenBank/DDBJ databases">
        <title>Lactic acid bacteria from MAP meat Genome sequencing and assembly.</title>
        <authorList>
            <person name="Behr J."/>
            <person name="Hilgarth M."/>
            <person name="Vogel R.F."/>
        </authorList>
    </citation>
    <scope>NUCLEOTIDE SEQUENCE [LARGE SCALE GENOMIC DNA]</scope>
    <source>
        <strain evidence="3 4">TMW21615</strain>
    </source>
</reference>